<comment type="caution">
    <text evidence="5">The sequence shown here is derived from an EMBL/GenBank/DDBJ whole genome shotgun (WGS) entry which is preliminary data.</text>
</comment>
<evidence type="ECO:0000256" key="3">
    <source>
        <dbReference type="SAM" id="SignalP"/>
    </source>
</evidence>
<dbReference type="RefSeq" id="WP_344087030.1">
    <property type="nucleotide sequence ID" value="NZ_BAAALS010000033.1"/>
</dbReference>
<reference evidence="6" key="1">
    <citation type="journal article" date="2019" name="Int. J. Syst. Evol. Microbiol.">
        <title>The Global Catalogue of Microorganisms (GCM) 10K type strain sequencing project: providing services to taxonomists for standard genome sequencing and annotation.</title>
        <authorList>
            <consortium name="The Broad Institute Genomics Platform"/>
            <consortium name="The Broad Institute Genome Sequencing Center for Infectious Disease"/>
            <person name="Wu L."/>
            <person name="Ma J."/>
        </authorList>
    </citation>
    <scope>NUCLEOTIDE SEQUENCE [LARGE SCALE GENOMIC DNA]</scope>
    <source>
        <strain evidence="6">JCM 13249</strain>
    </source>
</reference>
<feature type="compositionally biased region" description="Low complexity" evidence="1">
    <location>
        <begin position="155"/>
        <end position="185"/>
    </location>
</feature>
<dbReference type="InterPro" id="IPR038507">
    <property type="entry name" value="YcnI-like_sf"/>
</dbReference>
<feature type="transmembrane region" description="Helical" evidence="2">
    <location>
        <begin position="205"/>
        <end position="226"/>
    </location>
</feature>
<keyword evidence="2" id="KW-0812">Transmembrane</keyword>
<evidence type="ECO:0000313" key="5">
    <source>
        <dbReference type="EMBL" id="GAA1772731.1"/>
    </source>
</evidence>
<dbReference type="Gene3D" id="2.60.40.2230">
    <property type="entry name" value="Uncharacterised protein YcnI-like PF07987, DUF1775"/>
    <property type="match status" value="1"/>
</dbReference>
<organism evidence="5 6">
    <name type="scientific">Luedemannella helvata</name>
    <dbReference type="NCBI Taxonomy" id="349315"/>
    <lineage>
        <taxon>Bacteria</taxon>
        <taxon>Bacillati</taxon>
        <taxon>Actinomycetota</taxon>
        <taxon>Actinomycetes</taxon>
        <taxon>Micromonosporales</taxon>
        <taxon>Micromonosporaceae</taxon>
        <taxon>Luedemannella</taxon>
    </lineage>
</organism>
<sequence>MTRTARWTAAIALGVAAALPVAGVAYAHVDVRADKARALATNVTVTFVAAAESATSGIKSVRVVLPDGIAPADVSLVSAPSGWKLTTTDDGYQVAGAAQPTGRNVTHKVKLAQLPDERSLTFKTLVTYGNNDVDRWIGDPDSENPAPVLKLQAAATRPPATTAAPTTAAPTTAAPTTAPAATEPTGVVSISPGPVSDEEESSGTFWWWVIGLGVLAGALTAGYLAARRRRLTG</sequence>
<feature type="signal peptide" evidence="3">
    <location>
        <begin position="1"/>
        <end position="27"/>
    </location>
</feature>
<feature type="domain" description="YncI copper-binding" evidence="4">
    <location>
        <begin position="28"/>
        <end position="151"/>
    </location>
</feature>
<name>A0ABP4X896_9ACTN</name>
<gene>
    <name evidence="5" type="ORF">GCM10009681_50310</name>
</gene>
<dbReference type="InterPro" id="IPR012533">
    <property type="entry name" value="YcnI-copper_dom"/>
</dbReference>
<evidence type="ECO:0000313" key="6">
    <source>
        <dbReference type="Proteomes" id="UP001500655"/>
    </source>
</evidence>
<feature type="region of interest" description="Disordered" evidence="1">
    <location>
        <begin position="155"/>
        <end position="196"/>
    </location>
</feature>
<evidence type="ECO:0000259" key="4">
    <source>
        <dbReference type="Pfam" id="PF07987"/>
    </source>
</evidence>
<keyword evidence="6" id="KW-1185">Reference proteome</keyword>
<evidence type="ECO:0000256" key="1">
    <source>
        <dbReference type="SAM" id="MobiDB-lite"/>
    </source>
</evidence>
<dbReference type="Proteomes" id="UP001500655">
    <property type="component" value="Unassembled WGS sequence"/>
</dbReference>
<feature type="chain" id="PRO_5046688459" description="YncI copper-binding domain-containing protein" evidence="3">
    <location>
        <begin position="28"/>
        <end position="233"/>
    </location>
</feature>
<protein>
    <recommendedName>
        <fullName evidence="4">YncI copper-binding domain-containing protein</fullName>
    </recommendedName>
</protein>
<dbReference type="Pfam" id="PF07987">
    <property type="entry name" value="DUF1775"/>
    <property type="match status" value="1"/>
</dbReference>
<keyword evidence="2" id="KW-1133">Transmembrane helix</keyword>
<keyword evidence="3" id="KW-0732">Signal</keyword>
<evidence type="ECO:0000256" key="2">
    <source>
        <dbReference type="SAM" id="Phobius"/>
    </source>
</evidence>
<accession>A0ABP4X896</accession>
<keyword evidence="2" id="KW-0472">Membrane</keyword>
<proteinExistence type="predicted"/>
<dbReference type="EMBL" id="BAAALS010000033">
    <property type="protein sequence ID" value="GAA1772731.1"/>
    <property type="molecule type" value="Genomic_DNA"/>
</dbReference>